<feature type="region of interest" description="Disordered" evidence="1">
    <location>
        <begin position="333"/>
        <end position="355"/>
    </location>
</feature>
<gene>
    <name evidence="2" type="ORF">H2515_10840</name>
</gene>
<dbReference type="Proteomes" id="UP000595420">
    <property type="component" value="Chromosome"/>
</dbReference>
<feature type="compositionally biased region" description="Basic and acidic residues" evidence="1">
    <location>
        <begin position="215"/>
        <end position="230"/>
    </location>
</feature>
<evidence type="ECO:0000256" key="1">
    <source>
        <dbReference type="SAM" id="MobiDB-lite"/>
    </source>
</evidence>
<reference evidence="2 3" key="1">
    <citation type="submission" date="2020-07" db="EMBL/GenBank/DDBJ databases">
        <title>Complete genome sequence analysis of Acidithiobacillus ferrivorans XJFY6S-08 reveals extreme environmental adaptation to alpine acid mine drainage.</title>
        <authorList>
            <person name="Yan L."/>
            <person name="Ni Y."/>
        </authorList>
    </citation>
    <scope>NUCLEOTIDE SEQUENCE [LARGE SCALE GENOMIC DNA]</scope>
    <source>
        <strain evidence="2 3">XJFY6S-08</strain>
    </source>
</reference>
<sequence length="355" mass="39230">MTTTCWNDGEDERLQGLPIAAQVLYLRGMRRHMDFQDGVVGMKRRISWQAIREVLYVEPHQGAGATGAPSKDQVRRLAALLERAGLVEIRSDMQSKRLVFFLPLAFTDESVQKNTATKPPLNRHTQTATDTATRNLNNGGAMRDNTTIDTATKPPHPKTPNTARHPKSGIPVKDIKASTRATPLVERKNSVTNPLSAQSTTRSLLPPVLVRKSERAEVPIDSETSKDLAELKPPTPARTARDTSSKGVPAPSSATWAAYSSAYRARYHVDPIRNAAVNGQLAHLVARLGAQEAPLVAAYYLTRNDRWYADCGHSTDALLRHWQKLRTEWVTTQTPNLPTHGDQAPIPNRPSVVRL</sequence>
<organism evidence="2 3">
    <name type="scientific">Acidithiobacillus ferrivorans</name>
    <dbReference type="NCBI Taxonomy" id="160808"/>
    <lineage>
        <taxon>Bacteria</taxon>
        <taxon>Pseudomonadati</taxon>
        <taxon>Pseudomonadota</taxon>
        <taxon>Acidithiobacillia</taxon>
        <taxon>Acidithiobacillales</taxon>
        <taxon>Acidithiobacillaceae</taxon>
        <taxon>Acidithiobacillus</taxon>
    </lineage>
</organism>
<evidence type="ECO:0000313" key="3">
    <source>
        <dbReference type="Proteomes" id="UP000595420"/>
    </source>
</evidence>
<dbReference type="EMBL" id="CP059488">
    <property type="protein sequence ID" value="QQD71921.1"/>
    <property type="molecule type" value="Genomic_DNA"/>
</dbReference>
<feature type="region of interest" description="Disordered" evidence="1">
    <location>
        <begin position="132"/>
        <end position="172"/>
    </location>
</feature>
<dbReference type="RefSeq" id="WP_198660103.1">
    <property type="nucleotide sequence ID" value="NZ_CP059488.1"/>
</dbReference>
<accession>A0A7T5BG29</accession>
<feature type="compositionally biased region" description="Polar residues" evidence="1">
    <location>
        <begin position="132"/>
        <end position="150"/>
    </location>
</feature>
<protein>
    <submittedName>
        <fullName evidence="2">Uncharacterized protein</fullName>
    </submittedName>
</protein>
<feature type="region of interest" description="Disordered" evidence="1">
    <location>
        <begin position="215"/>
        <end position="251"/>
    </location>
</feature>
<dbReference type="AlphaFoldDB" id="A0A7T5BG29"/>
<proteinExistence type="predicted"/>
<evidence type="ECO:0000313" key="2">
    <source>
        <dbReference type="EMBL" id="QQD71921.1"/>
    </source>
</evidence>
<name>A0A7T5BG29_9PROT</name>